<evidence type="ECO:0000259" key="2">
    <source>
        <dbReference type="PROSITE" id="PS51278"/>
    </source>
</evidence>
<keyword evidence="4" id="KW-1185">Reference proteome</keyword>
<dbReference type="GO" id="GO:0016740">
    <property type="term" value="F:transferase activity"/>
    <property type="evidence" value="ECO:0007669"/>
    <property type="project" value="UniProtKB-KW"/>
</dbReference>
<dbReference type="Pfam" id="PF13230">
    <property type="entry name" value="GATase_4"/>
    <property type="match status" value="1"/>
</dbReference>
<gene>
    <name evidence="3" type="ORF">NCTC13316_00141</name>
</gene>
<dbReference type="EMBL" id="UGOD01000001">
    <property type="protein sequence ID" value="STX50076.1"/>
    <property type="molecule type" value="Genomic_DNA"/>
</dbReference>
<dbReference type="InterPro" id="IPR052373">
    <property type="entry name" value="Gamma-glu_amide_hydrolase"/>
</dbReference>
<dbReference type="PANTHER" id="PTHR43187">
    <property type="entry name" value="GLUTAMINE AMIDOTRANSFERASE DUG3-RELATED"/>
    <property type="match status" value="1"/>
</dbReference>
<dbReference type="CDD" id="cd01908">
    <property type="entry name" value="YafJ"/>
    <property type="match status" value="1"/>
</dbReference>
<dbReference type="SUPFAM" id="SSF56235">
    <property type="entry name" value="N-terminal nucleophile aminohydrolases (Ntn hydrolases)"/>
    <property type="match status" value="1"/>
</dbReference>
<feature type="domain" description="Glutamine amidotransferase type-2" evidence="2">
    <location>
        <begin position="2"/>
        <end position="305"/>
    </location>
</feature>
<sequence>MCRVLMYLGKQQVPLYDLLYGPDNSLAHQSYAPKLMQHIQNLAGLGFCAWSSSPPEPLIPFYYKTTSLPFFDKNLYRLSKKIWANCLLAHVRGVEYSMSEVISEQNIHPFKLETTQIAFAHNGSLANIAEMKYALSQEMKPSIFAQIRGTTDSEWLYALFLSQLTDYTIEVTLDEAFNAVIKTLAIVRHIRKKCGIKIASPVNLFLTNGNYLIVTRFVYNFGHNENSVQKAHLGYHSLWATFGESYGSSGGIYKMSGSSKRQNILFASEPLTSDRTTWIELPEYSITKAWFENDEIVFRTSDLTI</sequence>
<dbReference type="AlphaFoldDB" id="A0A378JFN5"/>
<evidence type="ECO:0000313" key="4">
    <source>
        <dbReference type="Proteomes" id="UP000254794"/>
    </source>
</evidence>
<dbReference type="Proteomes" id="UP000254794">
    <property type="component" value="Unassembled WGS sequence"/>
</dbReference>
<proteinExistence type="predicted"/>
<protein>
    <submittedName>
        <fullName evidence="3">Putative glutamine amidotransferase</fullName>
    </submittedName>
</protein>
<dbReference type="PANTHER" id="PTHR43187:SF1">
    <property type="entry name" value="GLUTAMINE AMIDOTRANSFERASE DUG3-RELATED"/>
    <property type="match status" value="1"/>
</dbReference>
<dbReference type="InterPro" id="IPR026869">
    <property type="entry name" value="EgtC-like"/>
</dbReference>
<reference evidence="3 4" key="1">
    <citation type="submission" date="2018-06" db="EMBL/GenBank/DDBJ databases">
        <authorList>
            <consortium name="Pathogen Informatics"/>
            <person name="Doyle S."/>
        </authorList>
    </citation>
    <scope>NUCLEOTIDE SEQUENCE [LARGE SCALE GENOMIC DNA]</scope>
    <source>
        <strain evidence="3 4">NCTC13316</strain>
    </source>
</reference>
<keyword evidence="1 3" id="KW-0315">Glutamine amidotransferase</keyword>
<keyword evidence="3" id="KW-0808">Transferase</keyword>
<name>A0A378JFN5_9GAMM</name>
<dbReference type="PROSITE" id="PS51278">
    <property type="entry name" value="GATASE_TYPE_2"/>
    <property type="match status" value="1"/>
</dbReference>
<dbReference type="RefSeq" id="WP_115329572.1">
    <property type="nucleotide sequence ID" value="NZ_CAAAHP010000003.1"/>
</dbReference>
<evidence type="ECO:0000256" key="1">
    <source>
        <dbReference type="ARBA" id="ARBA00022962"/>
    </source>
</evidence>
<dbReference type="Gene3D" id="3.60.20.10">
    <property type="entry name" value="Glutamine Phosphoribosylpyrophosphate, subunit 1, domain 1"/>
    <property type="match status" value="1"/>
</dbReference>
<dbReference type="InterPro" id="IPR017932">
    <property type="entry name" value="GATase_2_dom"/>
</dbReference>
<dbReference type="InterPro" id="IPR029055">
    <property type="entry name" value="Ntn_hydrolases_N"/>
</dbReference>
<evidence type="ECO:0000313" key="3">
    <source>
        <dbReference type="EMBL" id="STX50076.1"/>
    </source>
</evidence>
<accession>A0A378JFN5</accession>
<dbReference type="OrthoDB" id="9804310at2"/>
<organism evidence="3 4">
    <name type="scientific">Legionella busanensis</name>
    <dbReference type="NCBI Taxonomy" id="190655"/>
    <lineage>
        <taxon>Bacteria</taxon>
        <taxon>Pseudomonadati</taxon>
        <taxon>Pseudomonadota</taxon>
        <taxon>Gammaproteobacteria</taxon>
        <taxon>Legionellales</taxon>
        <taxon>Legionellaceae</taxon>
        <taxon>Legionella</taxon>
    </lineage>
</organism>